<keyword evidence="7 17" id="KW-0067">ATP-binding</keyword>
<keyword evidence="13" id="KW-0511">Multifunctional enzyme</keyword>
<evidence type="ECO:0000256" key="11">
    <source>
        <dbReference type="ARBA" id="ARBA00023235"/>
    </source>
</evidence>
<evidence type="ECO:0000256" key="14">
    <source>
        <dbReference type="ARBA" id="ARBA00025153"/>
    </source>
</evidence>
<comment type="function">
    <text evidence="14 19">Bifunctional enzyme that catalyzes the epimerization of the S- and R-forms of NAD(P)HX and the dehydration of the S-form of NAD(P)HX at the expense of ADP, which is converted to AMP. This allows the repair of both epimers of NAD(P)HX, a damaged form of NAD(P)H that is a result of enzymatic or heat-dependent hydration.</text>
</comment>
<evidence type="ECO:0000256" key="4">
    <source>
        <dbReference type="ARBA" id="ARBA00009524"/>
    </source>
</evidence>
<evidence type="ECO:0000256" key="2">
    <source>
        <dbReference type="ARBA" id="ARBA00000909"/>
    </source>
</evidence>
<comment type="cofactor">
    <cofactor evidence="18 19">
        <name>K(+)</name>
        <dbReference type="ChEBI" id="CHEBI:29103"/>
    </cofactor>
    <text evidence="18 19">Binds 1 potassium ion per subunit.</text>
</comment>
<evidence type="ECO:0000256" key="10">
    <source>
        <dbReference type="ARBA" id="ARBA00023027"/>
    </source>
</evidence>
<dbReference type="InterPro" id="IPR017953">
    <property type="entry name" value="Carbohydrate_kinase_pred_CS"/>
</dbReference>
<dbReference type="Gene3D" id="3.40.1190.20">
    <property type="match status" value="1"/>
</dbReference>
<protein>
    <recommendedName>
        <fullName evidence="19">Bifunctional NAD(P)H-hydrate repair enzyme</fullName>
    </recommendedName>
    <alternativeName>
        <fullName evidence="19">Nicotinamide nucleotide repair protein</fullName>
    </alternativeName>
    <domain>
        <recommendedName>
            <fullName evidence="19">ADP-dependent (S)-NAD(P)H-hydrate dehydratase</fullName>
            <ecNumber evidence="19">4.2.1.136</ecNumber>
        </recommendedName>
        <alternativeName>
            <fullName evidence="19">ADP-dependent NAD(P)HX dehydratase</fullName>
        </alternativeName>
    </domain>
    <domain>
        <recommendedName>
            <fullName evidence="19">NAD(P)H-hydrate epimerase</fullName>
            <ecNumber evidence="19">5.1.99.6</ecNumber>
        </recommendedName>
    </domain>
</protein>
<keyword evidence="8 17" id="KW-0521">NADP</keyword>
<dbReference type="PANTHER" id="PTHR12592:SF0">
    <property type="entry name" value="ATP-DEPENDENT (S)-NAD(P)H-HYDRATE DEHYDRATASE"/>
    <property type="match status" value="1"/>
</dbReference>
<comment type="similarity">
    <text evidence="4 19">In the C-terminal section; belongs to the NnrD/CARKD family.</text>
</comment>
<feature type="binding site" evidence="17">
    <location>
        <begin position="406"/>
        <end position="410"/>
    </location>
    <ligand>
        <name>AMP</name>
        <dbReference type="ChEBI" id="CHEBI:456215"/>
    </ligand>
</feature>
<feature type="binding site" evidence="17">
    <location>
        <position position="436"/>
    </location>
    <ligand>
        <name>(6S)-NADPHX</name>
        <dbReference type="ChEBI" id="CHEBI:64076"/>
    </ligand>
</feature>
<dbReference type="PIRSF" id="PIRSF017184">
    <property type="entry name" value="Nnr"/>
    <property type="match status" value="1"/>
</dbReference>
<evidence type="ECO:0000256" key="9">
    <source>
        <dbReference type="ARBA" id="ARBA00022958"/>
    </source>
</evidence>
<dbReference type="GO" id="GO:0046872">
    <property type="term" value="F:metal ion binding"/>
    <property type="evidence" value="ECO:0007669"/>
    <property type="project" value="UniProtKB-UniRule"/>
</dbReference>
<dbReference type="GO" id="GO:0110051">
    <property type="term" value="P:metabolite repair"/>
    <property type="evidence" value="ECO:0007669"/>
    <property type="project" value="TreeGrafter"/>
</dbReference>
<name>A0AAU8IG74_9BACL</name>
<feature type="domain" description="YjeF N-terminal" evidence="21">
    <location>
        <begin position="9"/>
        <end position="217"/>
    </location>
</feature>
<accession>A0AAU8IG74</accession>
<dbReference type="EC" id="5.1.99.6" evidence="19"/>
<comment type="cofactor">
    <cofactor evidence="17">
        <name>Mg(2+)</name>
        <dbReference type="ChEBI" id="CHEBI:18420"/>
    </cofactor>
</comment>
<evidence type="ECO:0000256" key="13">
    <source>
        <dbReference type="ARBA" id="ARBA00023268"/>
    </source>
</evidence>
<dbReference type="HAMAP" id="MF_01966">
    <property type="entry name" value="NADHX_epimerase"/>
    <property type="match status" value="1"/>
</dbReference>
<evidence type="ECO:0000256" key="8">
    <source>
        <dbReference type="ARBA" id="ARBA00022857"/>
    </source>
</evidence>
<comment type="similarity">
    <text evidence="17">Belongs to the NnrD/CARKD family.</text>
</comment>
<keyword evidence="6 17" id="KW-0547">Nucleotide-binding</keyword>
<dbReference type="PROSITE" id="PS01050">
    <property type="entry name" value="YJEF_C_2"/>
    <property type="match status" value="1"/>
</dbReference>
<dbReference type="PROSITE" id="PS51383">
    <property type="entry name" value="YJEF_C_3"/>
    <property type="match status" value="1"/>
</dbReference>
<dbReference type="InterPro" id="IPR036652">
    <property type="entry name" value="YjeF_N_dom_sf"/>
</dbReference>
<keyword evidence="9 18" id="KW-0630">Potassium</keyword>
<reference evidence="22" key="1">
    <citation type="submission" date="2024-06" db="EMBL/GenBank/DDBJ databases">
        <authorList>
            <person name="Fan A."/>
            <person name="Zhang F.Y."/>
            <person name="Zhang L."/>
        </authorList>
    </citation>
    <scope>NUCLEOTIDE SEQUENCE</scope>
    <source>
        <strain evidence="22">Y61</strain>
    </source>
</reference>
<proteinExistence type="inferred from homology"/>
<comment type="function">
    <text evidence="18">Catalyzes the epimerization of the S- and R-forms of NAD(P)HX, a damaged form of NAD(P)H that is a result of enzymatic or heat-dependent hydration. This is a prerequisite for the S-specific NAD(P)H-hydrate dehydratase to allow the repair of both epimers of NAD(P)HX.</text>
</comment>
<feature type="binding site" evidence="17">
    <location>
        <position position="369"/>
    </location>
    <ligand>
        <name>(6S)-NADPHX</name>
        <dbReference type="ChEBI" id="CHEBI:64076"/>
    </ligand>
</feature>
<keyword evidence="11 18" id="KW-0413">Isomerase</keyword>
<feature type="binding site" evidence="18">
    <location>
        <position position="160"/>
    </location>
    <ligand>
        <name>(6S)-NADPHX</name>
        <dbReference type="ChEBI" id="CHEBI:64076"/>
    </ligand>
</feature>
<dbReference type="InterPro" id="IPR030677">
    <property type="entry name" value="Nnr"/>
</dbReference>
<keyword evidence="5 18" id="KW-0479">Metal-binding</keyword>
<keyword evidence="12 17" id="KW-0456">Lyase</keyword>
<gene>
    <name evidence="18" type="primary">nnrE</name>
    <name evidence="17" type="synonym">nnrD</name>
    <name evidence="22" type="ORF">ABNN70_01495</name>
</gene>
<dbReference type="RefSeq" id="WP_353948522.1">
    <property type="nucleotide sequence ID" value="NZ_CP159510.1"/>
</dbReference>
<feature type="binding site" evidence="18">
    <location>
        <position position="58"/>
    </location>
    <ligand>
        <name>K(+)</name>
        <dbReference type="ChEBI" id="CHEBI:29103"/>
    </ligand>
</feature>
<dbReference type="GO" id="GO:0005524">
    <property type="term" value="F:ATP binding"/>
    <property type="evidence" value="ECO:0007669"/>
    <property type="project" value="UniProtKB-UniRule"/>
</dbReference>
<comment type="catalytic activity">
    <reaction evidence="1 18 19">
        <text>(6R)-NADHX = (6S)-NADHX</text>
        <dbReference type="Rhea" id="RHEA:32215"/>
        <dbReference type="ChEBI" id="CHEBI:64074"/>
        <dbReference type="ChEBI" id="CHEBI:64075"/>
        <dbReference type="EC" id="5.1.99.6"/>
    </reaction>
</comment>
<evidence type="ECO:0000259" key="20">
    <source>
        <dbReference type="PROSITE" id="PS51383"/>
    </source>
</evidence>
<dbReference type="GO" id="GO:0052855">
    <property type="term" value="F:ADP-dependent NAD(P)H-hydrate dehydratase activity"/>
    <property type="evidence" value="ECO:0007669"/>
    <property type="project" value="UniProtKB-UniRule"/>
</dbReference>
<feature type="binding site" evidence="18">
    <location>
        <position position="163"/>
    </location>
    <ligand>
        <name>K(+)</name>
        <dbReference type="ChEBI" id="CHEBI:29103"/>
    </ligand>
</feature>
<feature type="binding site" evidence="17">
    <location>
        <position position="262"/>
    </location>
    <ligand>
        <name>(6S)-NADPHX</name>
        <dbReference type="ChEBI" id="CHEBI:64076"/>
    </ligand>
</feature>
<dbReference type="EMBL" id="CP159510">
    <property type="protein sequence ID" value="XCJ17239.1"/>
    <property type="molecule type" value="Genomic_DNA"/>
</dbReference>
<feature type="binding site" evidence="17">
    <location>
        <position position="435"/>
    </location>
    <ligand>
        <name>AMP</name>
        <dbReference type="ChEBI" id="CHEBI:456215"/>
    </ligand>
</feature>
<comment type="catalytic activity">
    <reaction evidence="2 18 19">
        <text>(6R)-NADPHX = (6S)-NADPHX</text>
        <dbReference type="Rhea" id="RHEA:32227"/>
        <dbReference type="ChEBI" id="CHEBI:64076"/>
        <dbReference type="ChEBI" id="CHEBI:64077"/>
        <dbReference type="EC" id="5.1.99.6"/>
    </reaction>
</comment>
<comment type="catalytic activity">
    <reaction evidence="16 17 19">
        <text>(6S)-NADPHX + ADP = AMP + phosphate + NADPH + H(+)</text>
        <dbReference type="Rhea" id="RHEA:32235"/>
        <dbReference type="ChEBI" id="CHEBI:15378"/>
        <dbReference type="ChEBI" id="CHEBI:43474"/>
        <dbReference type="ChEBI" id="CHEBI:57783"/>
        <dbReference type="ChEBI" id="CHEBI:64076"/>
        <dbReference type="ChEBI" id="CHEBI:456215"/>
        <dbReference type="ChEBI" id="CHEBI:456216"/>
        <dbReference type="EC" id="4.2.1.136"/>
    </reaction>
</comment>
<evidence type="ECO:0000256" key="16">
    <source>
        <dbReference type="ARBA" id="ARBA00049209"/>
    </source>
</evidence>
<evidence type="ECO:0000256" key="18">
    <source>
        <dbReference type="HAMAP-Rule" id="MF_01966"/>
    </source>
</evidence>
<dbReference type="Pfam" id="PF03853">
    <property type="entry name" value="YjeF_N"/>
    <property type="match status" value="1"/>
</dbReference>
<dbReference type="SUPFAM" id="SSF64153">
    <property type="entry name" value="YjeF N-terminal domain-like"/>
    <property type="match status" value="1"/>
</dbReference>
<dbReference type="EC" id="4.2.1.136" evidence="19"/>
<sequence>MHVVSREEMQAIDRYTIQQIGLGGPLLMENAGRAVFQALVPGLKEGMRVVLVIGKGNNGGDGFVVARYLLNTAVTSETWILPDPSEIKGDAACHMKAYLASGGKVRRIQEEKEAFLTSLGQADLIVDALLGTGIHGSPYPGYLRVIDRINQAAGKVVSVDLPSGVPADGENFTHRAVNADVTMTLACPKLAQFVQPAARHFGKVRVLSIGIPDVSVRACGVRRTIRSEEEVRRTLPRRDPFSHKGSHGRGLIIAGAPQMPGAAFFAAKAALRSGIGLLKVSVPDPIRPIIAARLAETLFMPRHELDFHNLSGIAIGPGLGREPEKARLVRKVLEYDQIPCVIDADGLYHLSGMLDELKKRNSPVILSPHPGEMAMLLGSTVREVESDRFGASKAFTEKYGTTLVLKGRYTIITAPDGTQTVNPTGNAALAKGGSGDVLTGILLAFLLQHQRVMDAVCNAVYIHGLLADSLVHEGHSALDVLATDLIEQLPPVLHALYQHTTCRTPPLSPK</sequence>
<dbReference type="HAMAP" id="MF_01965">
    <property type="entry name" value="NADHX_dehydratase"/>
    <property type="match status" value="1"/>
</dbReference>
<comment type="similarity">
    <text evidence="18">Belongs to the NnrE/AIBP family.</text>
</comment>
<evidence type="ECO:0000313" key="22">
    <source>
        <dbReference type="EMBL" id="XCJ17239.1"/>
    </source>
</evidence>
<dbReference type="NCBIfam" id="TIGR00197">
    <property type="entry name" value="yjeF_nterm"/>
    <property type="match status" value="1"/>
</dbReference>
<dbReference type="InterPro" id="IPR029056">
    <property type="entry name" value="Ribokinase-like"/>
</dbReference>
<feature type="binding site" evidence="17">
    <location>
        <position position="318"/>
    </location>
    <ligand>
        <name>(6S)-NADPHX</name>
        <dbReference type="ChEBI" id="CHEBI:64076"/>
    </ligand>
</feature>
<dbReference type="NCBIfam" id="TIGR00196">
    <property type="entry name" value="yjeF_cterm"/>
    <property type="match status" value="1"/>
</dbReference>
<feature type="binding site" evidence="18">
    <location>
        <position position="142"/>
    </location>
    <ligand>
        <name>(6S)-NADPHX</name>
        <dbReference type="ChEBI" id="CHEBI:64076"/>
    </ligand>
</feature>
<dbReference type="Pfam" id="PF01256">
    <property type="entry name" value="Carb_kinase"/>
    <property type="match status" value="1"/>
</dbReference>
<dbReference type="InterPro" id="IPR004443">
    <property type="entry name" value="YjeF_N_dom"/>
</dbReference>
<evidence type="ECO:0000256" key="12">
    <source>
        <dbReference type="ARBA" id="ARBA00023239"/>
    </source>
</evidence>
<dbReference type="InterPro" id="IPR000631">
    <property type="entry name" value="CARKD"/>
</dbReference>
<comment type="similarity">
    <text evidence="3 19">In the N-terminal section; belongs to the NnrE/AIBP family.</text>
</comment>
<dbReference type="CDD" id="cd01171">
    <property type="entry name" value="YXKO-related"/>
    <property type="match status" value="1"/>
</dbReference>
<comment type="subunit">
    <text evidence="17">Homotetramer.</text>
</comment>
<evidence type="ECO:0000256" key="19">
    <source>
        <dbReference type="PIRNR" id="PIRNR017184"/>
    </source>
</evidence>
<dbReference type="PANTHER" id="PTHR12592">
    <property type="entry name" value="ATP-DEPENDENT (S)-NAD(P)H-HYDRATE DEHYDRATASE FAMILY MEMBER"/>
    <property type="match status" value="1"/>
</dbReference>
<feature type="domain" description="YjeF C-terminal" evidence="20">
    <location>
        <begin position="227"/>
        <end position="496"/>
    </location>
</feature>
<dbReference type="GO" id="GO:0046496">
    <property type="term" value="P:nicotinamide nucleotide metabolic process"/>
    <property type="evidence" value="ECO:0007669"/>
    <property type="project" value="UniProtKB-UniRule"/>
</dbReference>
<comment type="function">
    <text evidence="17">Catalyzes the dehydration of the S-form of NAD(P)HX at the expense of ADP, which is converted to AMP. Together with NAD(P)HX epimerase, which catalyzes the epimerization of the S- and R-forms, the enzyme allows the repair of both epimers of NAD(P)HX, a damaged form of NAD(P)H that is a result of enzymatic or heat-dependent hydration.</text>
</comment>
<evidence type="ECO:0000256" key="1">
    <source>
        <dbReference type="ARBA" id="ARBA00000013"/>
    </source>
</evidence>
<dbReference type="SUPFAM" id="SSF53613">
    <property type="entry name" value="Ribokinase-like"/>
    <property type="match status" value="1"/>
</dbReference>
<evidence type="ECO:0000256" key="5">
    <source>
        <dbReference type="ARBA" id="ARBA00022723"/>
    </source>
</evidence>
<evidence type="ECO:0000256" key="15">
    <source>
        <dbReference type="ARBA" id="ARBA00048238"/>
    </source>
</evidence>
<dbReference type="GO" id="GO:0052856">
    <property type="term" value="F:NAD(P)HX epimerase activity"/>
    <property type="evidence" value="ECO:0007669"/>
    <property type="project" value="UniProtKB-UniRule"/>
</dbReference>
<dbReference type="PROSITE" id="PS51385">
    <property type="entry name" value="YJEF_N"/>
    <property type="match status" value="1"/>
</dbReference>
<feature type="binding site" evidence="18">
    <location>
        <begin position="57"/>
        <end position="61"/>
    </location>
    <ligand>
        <name>(6S)-NADPHX</name>
        <dbReference type="ChEBI" id="CHEBI:64076"/>
    </ligand>
</feature>
<evidence type="ECO:0000256" key="7">
    <source>
        <dbReference type="ARBA" id="ARBA00022840"/>
    </source>
</evidence>
<comment type="catalytic activity">
    <reaction evidence="15 17 19">
        <text>(6S)-NADHX + ADP = AMP + phosphate + NADH + H(+)</text>
        <dbReference type="Rhea" id="RHEA:32223"/>
        <dbReference type="ChEBI" id="CHEBI:15378"/>
        <dbReference type="ChEBI" id="CHEBI:43474"/>
        <dbReference type="ChEBI" id="CHEBI:57945"/>
        <dbReference type="ChEBI" id="CHEBI:64074"/>
        <dbReference type="ChEBI" id="CHEBI:456215"/>
        <dbReference type="ChEBI" id="CHEBI:456216"/>
        <dbReference type="EC" id="4.2.1.136"/>
    </reaction>
</comment>
<dbReference type="AlphaFoldDB" id="A0AAU8IG74"/>
<evidence type="ECO:0000256" key="6">
    <source>
        <dbReference type="ARBA" id="ARBA00022741"/>
    </source>
</evidence>
<dbReference type="Gene3D" id="3.40.50.10260">
    <property type="entry name" value="YjeF N-terminal domain"/>
    <property type="match status" value="1"/>
</dbReference>
<feature type="binding site" evidence="18">
    <location>
        <position position="127"/>
    </location>
    <ligand>
        <name>K(+)</name>
        <dbReference type="ChEBI" id="CHEBI:29103"/>
    </ligand>
</feature>
<keyword evidence="10 17" id="KW-0520">NAD</keyword>
<evidence type="ECO:0000256" key="3">
    <source>
        <dbReference type="ARBA" id="ARBA00006001"/>
    </source>
</evidence>
<organism evidence="22">
    <name type="scientific">Sporolactobacillus sp. Y61</name>
    <dbReference type="NCBI Taxonomy" id="3160863"/>
    <lineage>
        <taxon>Bacteria</taxon>
        <taxon>Bacillati</taxon>
        <taxon>Bacillota</taxon>
        <taxon>Bacilli</taxon>
        <taxon>Bacillales</taxon>
        <taxon>Sporolactobacillaceae</taxon>
        <taxon>Sporolactobacillus</taxon>
    </lineage>
</organism>
<comment type="caution">
    <text evidence="18">Lacks conserved residue(s) required for the propagation of feature annotation.</text>
</comment>
<evidence type="ECO:0000256" key="17">
    <source>
        <dbReference type="HAMAP-Rule" id="MF_01965"/>
    </source>
</evidence>
<evidence type="ECO:0000259" key="21">
    <source>
        <dbReference type="PROSITE" id="PS51385"/>
    </source>
</evidence>